<dbReference type="Gene3D" id="3.50.50.60">
    <property type="entry name" value="FAD/NAD(P)-binding domain"/>
    <property type="match status" value="1"/>
</dbReference>
<name>A0A9D1N0N6_9CLOT</name>
<keyword evidence="1" id="KW-0004">4Fe-4S</keyword>
<keyword evidence="5" id="KW-0411">Iron-sulfur</keyword>
<evidence type="ECO:0000313" key="6">
    <source>
        <dbReference type="EMBL" id="HIU92895.1"/>
    </source>
</evidence>
<dbReference type="GO" id="GO:0051539">
    <property type="term" value="F:4 iron, 4 sulfur cluster binding"/>
    <property type="evidence" value="ECO:0007669"/>
    <property type="project" value="UniProtKB-KW"/>
</dbReference>
<keyword evidence="2" id="KW-0479">Metal-binding</keyword>
<dbReference type="AlphaFoldDB" id="A0A9D1N0N6"/>
<proteinExistence type="predicted"/>
<reference evidence="6" key="1">
    <citation type="submission" date="2020-10" db="EMBL/GenBank/DDBJ databases">
        <authorList>
            <person name="Gilroy R."/>
        </authorList>
    </citation>
    <scope>NUCLEOTIDE SEQUENCE</scope>
    <source>
        <strain evidence="6">CHK154-7741</strain>
    </source>
</reference>
<dbReference type="PANTHER" id="PTHR43498:SF1">
    <property type="entry name" value="COB--COM HETERODISULFIDE REDUCTASE IRON-SULFUR SUBUNIT A"/>
    <property type="match status" value="1"/>
</dbReference>
<dbReference type="InterPro" id="IPR039650">
    <property type="entry name" value="HdrA-like"/>
</dbReference>
<keyword evidence="3" id="KW-0560">Oxidoreductase</keyword>
<keyword evidence="4" id="KW-0408">Iron</keyword>
<dbReference type="Proteomes" id="UP000886748">
    <property type="component" value="Unassembled WGS sequence"/>
</dbReference>
<reference evidence="6" key="2">
    <citation type="journal article" date="2021" name="PeerJ">
        <title>Extensive microbial diversity within the chicken gut microbiome revealed by metagenomics and culture.</title>
        <authorList>
            <person name="Gilroy R."/>
            <person name="Ravi A."/>
            <person name="Getino M."/>
            <person name="Pursley I."/>
            <person name="Horton D.L."/>
            <person name="Alikhan N.F."/>
            <person name="Baker D."/>
            <person name="Gharbi K."/>
            <person name="Hall N."/>
            <person name="Watson M."/>
            <person name="Adriaenssens E.M."/>
            <person name="Foster-Nyarko E."/>
            <person name="Jarju S."/>
            <person name="Secka A."/>
            <person name="Antonio M."/>
            <person name="Oren A."/>
            <person name="Chaudhuri R.R."/>
            <person name="La Ragione R."/>
            <person name="Hildebrand F."/>
            <person name="Pallen M.J."/>
        </authorList>
    </citation>
    <scope>NUCLEOTIDE SEQUENCE</scope>
    <source>
        <strain evidence="6">CHK154-7741</strain>
    </source>
</reference>
<dbReference type="Pfam" id="PF12831">
    <property type="entry name" value="FAD_oxidored"/>
    <property type="match status" value="1"/>
</dbReference>
<comment type="caution">
    <text evidence="6">The sequence shown here is derived from an EMBL/GenBank/DDBJ whole genome shotgun (WGS) entry which is preliminary data.</text>
</comment>
<evidence type="ECO:0000256" key="1">
    <source>
        <dbReference type="ARBA" id="ARBA00022485"/>
    </source>
</evidence>
<accession>A0A9D1N0N6</accession>
<dbReference type="PANTHER" id="PTHR43498">
    <property type="entry name" value="FERREDOXIN:COB-COM HETERODISULFIDE REDUCTASE SUBUNIT A"/>
    <property type="match status" value="1"/>
</dbReference>
<sequence>MSQSNKKYDMVVCGGGTAGVAAGYIGAKLGLKTLIVEKNIHLGGTITSALVIPAMKSNTQNINCEFYNDFIQELKLYNGQITYEDGNSGWFNPELSKLALDSMLEKAGCDVLYDCEVKNALTENNRIKSLCISSKILSLYIDSLYYVDSTGDGNFSQILNNKILNNNETRQPMTLRFHVSGVNLQKFSDWLMEFDKDRNVSTSCVIDGSIHLSTACTWDKDKKWALWPLFQQAVQDGVLKEADTSYFQLFTVPAMHSTVSLNCPRILLDKDVDPLDPICLSKALIEARKQIWRIYNFLKLYLPGFEASYISNIADMIGIRESRRVQGKKIYTKDDILSGNVIEDPVLHADYPIDIHSYKKDASTLQHVTVDYELPIECLRASDYDNLYIAGRNVSADFSAQAALRIQTSCFSMGEAVARDIKRLVSSL</sequence>
<dbReference type="GO" id="GO:0016491">
    <property type="term" value="F:oxidoreductase activity"/>
    <property type="evidence" value="ECO:0007669"/>
    <property type="project" value="UniProtKB-KW"/>
</dbReference>
<gene>
    <name evidence="6" type="ORF">IAD26_07170</name>
</gene>
<evidence type="ECO:0000256" key="5">
    <source>
        <dbReference type="ARBA" id="ARBA00023014"/>
    </source>
</evidence>
<dbReference type="SUPFAM" id="SSF51905">
    <property type="entry name" value="FAD/NAD(P)-binding domain"/>
    <property type="match status" value="1"/>
</dbReference>
<dbReference type="InterPro" id="IPR036188">
    <property type="entry name" value="FAD/NAD-bd_sf"/>
</dbReference>
<evidence type="ECO:0000256" key="3">
    <source>
        <dbReference type="ARBA" id="ARBA00023002"/>
    </source>
</evidence>
<organism evidence="6 7">
    <name type="scientific">Candidatus Limenecus avicola</name>
    <dbReference type="NCBI Taxonomy" id="2840847"/>
    <lineage>
        <taxon>Bacteria</taxon>
        <taxon>Bacillati</taxon>
        <taxon>Bacillota</taxon>
        <taxon>Clostridia</taxon>
        <taxon>Eubacteriales</taxon>
        <taxon>Clostridiaceae</taxon>
        <taxon>Clostridiaceae incertae sedis</taxon>
        <taxon>Candidatus Limenecus</taxon>
    </lineage>
</organism>
<dbReference type="GO" id="GO:0046872">
    <property type="term" value="F:metal ion binding"/>
    <property type="evidence" value="ECO:0007669"/>
    <property type="project" value="UniProtKB-KW"/>
</dbReference>
<dbReference type="EMBL" id="DVOD01000052">
    <property type="protein sequence ID" value="HIU92895.1"/>
    <property type="molecule type" value="Genomic_DNA"/>
</dbReference>
<evidence type="ECO:0000256" key="2">
    <source>
        <dbReference type="ARBA" id="ARBA00022723"/>
    </source>
</evidence>
<evidence type="ECO:0000313" key="7">
    <source>
        <dbReference type="Proteomes" id="UP000886748"/>
    </source>
</evidence>
<protein>
    <submittedName>
        <fullName evidence="6">FAD-dependent oxidoreductase</fullName>
    </submittedName>
</protein>
<evidence type="ECO:0000256" key="4">
    <source>
        <dbReference type="ARBA" id="ARBA00023004"/>
    </source>
</evidence>